<reference evidence="3 4" key="1">
    <citation type="submission" date="2024-04" db="EMBL/GenBank/DDBJ databases">
        <title>Genome assembly C_amara_ONT_v2.</title>
        <authorList>
            <person name="Yant L."/>
            <person name="Moore C."/>
            <person name="Slenker M."/>
        </authorList>
    </citation>
    <scope>NUCLEOTIDE SEQUENCE [LARGE SCALE GENOMIC DNA]</scope>
    <source>
        <tissue evidence="3">Leaf</tissue>
    </source>
</reference>
<dbReference type="PANTHER" id="PTHR44259">
    <property type="entry name" value="OS07G0183000 PROTEIN-RELATED"/>
    <property type="match status" value="1"/>
</dbReference>
<name>A0ABD1B1E1_CARAN</name>
<dbReference type="InterPro" id="IPR001810">
    <property type="entry name" value="F-box_dom"/>
</dbReference>
<feature type="domain" description="KIB1-4 beta-propeller" evidence="2">
    <location>
        <begin position="79"/>
        <end position="396"/>
    </location>
</feature>
<keyword evidence="4" id="KW-1185">Reference proteome</keyword>
<dbReference type="Proteomes" id="UP001558713">
    <property type="component" value="Unassembled WGS sequence"/>
</dbReference>
<feature type="domain" description="F-box" evidence="1">
    <location>
        <begin position="21"/>
        <end position="56"/>
    </location>
</feature>
<organism evidence="3 4">
    <name type="scientific">Cardamine amara subsp. amara</name>
    <dbReference type="NCBI Taxonomy" id="228776"/>
    <lineage>
        <taxon>Eukaryota</taxon>
        <taxon>Viridiplantae</taxon>
        <taxon>Streptophyta</taxon>
        <taxon>Embryophyta</taxon>
        <taxon>Tracheophyta</taxon>
        <taxon>Spermatophyta</taxon>
        <taxon>Magnoliopsida</taxon>
        <taxon>eudicotyledons</taxon>
        <taxon>Gunneridae</taxon>
        <taxon>Pentapetalae</taxon>
        <taxon>rosids</taxon>
        <taxon>malvids</taxon>
        <taxon>Brassicales</taxon>
        <taxon>Brassicaceae</taxon>
        <taxon>Cardamineae</taxon>
        <taxon>Cardamine</taxon>
    </lineage>
</organism>
<dbReference type="InterPro" id="IPR050942">
    <property type="entry name" value="F-box_BR-signaling"/>
</dbReference>
<accession>A0ABD1B1E1</accession>
<sequence length="422" mass="49119">MSRMDFESQQTNMETPNSGGWSELPMDILRSVFERMSFVDFHRAKIVCLNWYLCSKQTLPRKTGSPWMILFPEDDGCVLYNPDEARVYRTKRDFSGIRFLANSRNWFLVLDSKSNLYIIDVFSEKRFNLPPLESIKSGHFSLKRVRDKEFNFRLYKNYAGYLTYNNVVDLRGILWVDEKKEEYIVAWFLDSHATFIAFCKNGEHHHRTIPTFIDVDVELQGARDIVLWGRDTLYVYTTLLYIRLVDLSGQEGYKDVSSSDKSPFSLRSPPSDFEIVEALPYRARGRISRNKNIAVTTSGEVLLVESIIYGYGTTKHMIFHLYKKDPNPNPDDILYNLNSLVEVDSLGDDAILLDLGITLHADHSTLGIEPNFIYFTLHDRVDCPREHSYLNICVFNLGTKTLKRFPELSNLKLKDARWFLPY</sequence>
<gene>
    <name evidence="3" type="ORF">V5N11_021189</name>
</gene>
<dbReference type="EMBL" id="JBANAX010000362">
    <property type="protein sequence ID" value="KAL1212629.1"/>
    <property type="molecule type" value="Genomic_DNA"/>
</dbReference>
<dbReference type="InterPro" id="IPR036047">
    <property type="entry name" value="F-box-like_dom_sf"/>
</dbReference>
<dbReference type="Gene3D" id="1.20.1280.50">
    <property type="match status" value="1"/>
</dbReference>
<evidence type="ECO:0000259" key="1">
    <source>
        <dbReference type="Pfam" id="PF00646"/>
    </source>
</evidence>
<dbReference type="AlphaFoldDB" id="A0ABD1B1E1"/>
<evidence type="ECO:0000313" key="4">
    <source>
        <dbReference type="Proteomes" id="UP001558713"/>
    </source>
</evidence>
<dbReference type="Pfam" id="PF03478">
    <property type="entry name" value="Beta-prop_KIB1-4"/>
    <property type="match status" value="1"/>
</dbReference>
<comment type="caution">
    <text evidence="3">The sequence shown here is derived from an EMBL/GenBank/DDBJ whole genome shotgun (WGS) entry which is preliminary data.</text>
</comment>
<proteinExistence type="predicted"/>
<protein>
    <submittedName>
        <fullName evidence="3">F-box protein</fullName>
    </submittedName>
</protein>
<dbReference type="InterPro" id="IPR005174">
    <property type="entry name" value="KIB1-4_b-propeller"/>
</dbReference>
<dbReference type="Pfam" id="PF00646">
    <property type="entry name" value="F-box"/>
    <property type="match status" value="1"/>
</dbReference>
<evidence type="ECO:0000259" key="2">
    <source>
        <dbReference type="Pfam" id="PF03478"/>
    </source>
</evidence>
<evidence type="ECO:0000313" key="3">
    <source>
        <dbReference type="EMBL" id="KAL1212629.1"/>
    </source>
</evidence>
<dbReference type="PANTHER" id="PTHR44259:SF31">
    <property type="entry name" value="F-BOX FAMILY PROTEIN"/>
    <property type="match status" value="1"/>
</dbReference>
<dbReference type="SUPFAM" id="SSF81383">
    <property type="entry name" value="F-box domain"/>
    <property type="match status" value="1"/>
</dbReference>